<accession>A0AC35GPA1</accession>
<evidence type="ECO:0000313" key="2">
    <source>
        <dbReference type="WBParaSite" id="PS1159_v2.g7410.t1"/>
    </source>
</evidence>
<evidence type="ECO:0000313" key="1">
    <source>
        <dbReference type="Proteomes" id="UP000887580"/>
    </source>
</evidence>
<dbReference type="Proteomes" id="UP000887580">
    <property type="component" value="Unplaced"/>
</dbReference>
<reference evidence="2" key="1">
    <citation type="submission" date="2022-11" db="UniProtKB">
        <authorList>
            <consortium name="WormBaseParasite"/>
        </authorList>
    </citation>
    <scope>IDENTIFICATION</scope>
</reference>
<protein>
    <submittedName>
        <fullName evidence="2">Transposase</fullName>
    </submittedName>
</protein>
<organism evidence="1 2">
    <name type="scientific">Panagrolaimus sp. PS1159</name>
    <dbReference type="NCBI Taxonomy" id="55785"/>
    <lineage>
        <taxon>Eukaryota</taxon>
        <taxon>Metazoa</taxon>
        <taxon>Ecdysozoa</taxon>
        <taxon>Nematoda</taxon>
        <taxon>Chromadorea</taxon>
        <taxon>Rhabditida</taxon>
        <taxon>Tylenchina</taxon>
        <taxon>Panagrolaimomorpha</taxon>
        <taxon>Panagrolaimoidea</taxon>
        <taxon>Panagrolaimidae</taxon>
        <taxon>Panagrolaimus</taxon>
    </lineage>
</organism>
<dbReference type="WBParaSite" id="PS1159_v2.g7410.t1">
    <property type="protein sequence ID" value="PS1159_v2.g7410.t1"/>
    <property type="gene ID" value="PS1159_v2.g7410"/>
</dbReference>
<proteinExistence type="predicted"/>
<sequence>MLLNPNAATRNQRPAGLSASESDQPSRFNQRKLVSLYNNLKKDKKEAERKIEDMDVDNLSETEEENNWNFTEGDNDFDESFGDLHNESTDNLDATFNWTCSNADETYSGERPFQALFEGSPRSITEFSMFLMAVARRKNLSDAAVIDLLKMHRLMLPVENAVPQTYETLKRLVTHESKSNLVVATTVFCSNCLKEVCDCGHLEKAMHLKYDLYPQLEELYSKHGAVMFEYRKHMLSKIDHRDIHQGDCYREAVSKNPNMIPIGIYTDGARYTKSGGYEAWPLLGFALDLPLKLRHKYSNILYLSLWYGKTKPNWKFIFDKMKPLRPFVYEGQAYRIKIFQAVADIPARQSWLSMTNVPGYDTCYICDIHGEHVSELKKIIFPYIETHPRSRDTFINHFAGVKGDSELRNMLEKFPQSVVIDVMHSVYRGPVEDDIKMLLKGLRRDQNQWSLIKLSSNGFIKLDTFLTKIIFPNEYQRKNVRFAVLLITRILNYFYDHIHGIAALFIPKLLSQDFLL</sequence>
<name>A0AC35GPA1_9BILA</name>